<protein>
    <submittedName>
        <fullName evidence="1">Coil containing protein</fullName>
    </submittedName>
</protein>
<dbReference type="RefSeq" id="YP_010677003.1">
    <property type="nucleotide sequence ID" value="NC_071016.1"/>
</dbReference>
<evidence type="ECO:0000313" key="1">
    <source>
        <dbReference type="EMBL" id="QCQ65280.1"/>
    </source>
</evidence>
<dbReference type="Proteomes" id="UP000300340">
    <property type="component" value="Segment"/>
</dbReference>
<proteinExistence type="predicted"/>
<evidence type="ECO:0000313" key="2">
    <source>
        <dbReference type="Proteomes" id="UP000300340"/>
    </source>
</evidence>
<keyword evidence="2" id="KW-1185">Reference proteome</keyword>
<sequence>MSVVAAAVVGSAVVGGVSAYQSGKSQEKAAKSAAASQEAIADENVALQRELAEQQREDFAPWRDIGEQALNQLWSGVQSGEFEVGDIDVTKDPGYQFRMDQGVEALDKSAAARGRLLSGAQQKGVTDYSQNVASQEYANAYAREANEKARKYNMLSGLSSGGQASAAGQAQATSQLGQQTSNILSNLGQSQAQSQYAQGQARAGAYQGMAQAGNQAAQNWLMYKTLGAS</sequence>
<organism evidence="1 2">
    <name type="scientific">Shewanella phage X14</name>
    <dbReference type="NCBI Taxonomy" id="2576871"/>
    <lineage>
        <taxon>Viruses</taxon>
        <taxon>Duplodnaviria</taxon>
        <taxon>Heunggongvirae</taxon>
        <taxon>Uroviricota</taxon>
        <taxon>Caudoviricetes</taxon>
        <taxon>Bocovirus</taxon>
        <taxon>Bocovirus X14</taxon>
    </lineage>
</organism>
<name>A0A4P8NE39_9CAUD</name>
<accession>A0A4P8NE39</accession>
<reference evidence="1 2" key="1">
    <citation type="submission" date="2019-04" db="EMBL/GenBank/DDBJ databases">
        <title>Characterization and complete genome sequence analysis of a novel Podoviridae phage X14.</title>
        <authorList>
            <person name="Liu Y."/>
        </authorList>
    </citation>
    <scope>NUCLEOTIDE SEQUENCE [LARGE SCALE GENOMIC DNA]</scope>
</reference>
<dbReference type="GeneID" id="77953369"/>
<dbReference type="KEGG" id="vg:77953369"/>
<dbReference type="EMBL" id="MK796797">
    <property type="protein sequence ID" value="QCQ65280.1"/>
    <property type="molecule type" value="Genomic_DNA"/>
</dbReference>